<dbReference type="PROSITE" id="PS50878">
    <property type="entry name" value="RT_POL"/>
    <property type="match status" value="1"/>
</dbReference>
<keyword evidence="3" id="KW-1185">Reference proteome</keyword>
<gene>
    <name evidence="2" type="ORF">DILT_LOCUS3459</name>
</gene>
<sequence>MGSPLSDFLAEAVVQKLETLVFTDQRPVFLARYVDDIFVVLKHEIFTTEAESNKQLAVLDVLADHPLGNERSCVRTLYKGTETHCIEAGDKAAEHKYLRRIFIFYSLPRSFLERTRQPKEAARSATEQPRLWRAMSYIENVSEAVARLLQPLGIGLAHRPDATMRQIAPLSHGVAANVVYRIQCSSCEANYIWGKPQSDYTHVRACTQVKSTGWVDSRWLRHIVRLLNTPSLLMTLKS</sequence>
<accession>A0A3P6TJB8</accession>
<proteinExistence type="predicted"/>
<dbReference type="OrthoDB" id="6241304at2759"/>
<dbReference type="AlphaFoldDB" id="A0A3P6TJB8"/>
<name>A0A3P6TJB8_DIBLA</name>
<evidence type="ECO:0000313" key="3">
    <source>
        <dbReference type="Proteomes" id="UP000281553"/>
    </source>
</evidence>
<reference evidence="2 3" key="1">
    <citation type="submission" date="2018-11" db="EMBL/GenBank/DDBJ databases">
        <authorList>
            <consortium name="Pathogen Informatics"/>
        </authorList>
    </citation>
    <scope>NUCLEOTIDE SEQUENCE [LARGE SCALE GENOMIC DNA]</scope>
</reference>
<feature type="domain" description="Reverse transcriptase" evidence="1">
    <location>
        <begin position="1"/>
        <end position="137"/>
    </location>
</feature>
<evidence type="ECO:0000313" key="2">
    <source>
        <dbReference type="EMBL" id="VDK83429.1"/>
    </source>
</evidence>
<dbReference type="Proteomes" id="UP000281553">
    <property type="component" value="Unassembled WGS sequence"/>
</dbReference>
<dbReference type="EMBL" id="UYRU01043698">
    <property type="protein sequence ID" value="VDK83429.1"/>
    <property type="molecule type" value="Genomic_DNA"/>
</dbReference>
<evidence type="ECO:0000259" key="1">
    <source>
        <dbReference type="PROSITE" id="PS50878"/>
    </source>
</evidence>
<dbReference type="InterPro" id="IPR000477">
    <property type="entry name" value="RT_dom"/>
</dbReference>
<organism evidence="2 3">
    <name type="scientific">Dibothriocephalus latus</name>
    <name type="common">Fish tapeworm</name>
    <name type="synonym">Diphyllobothrium latum</name>
    <dbReference type="NCBI Taxonomy" id="60516"/>
    <lineage>
        <taxon>Eukaryota</taxon>
        <taxon>Metazoa</taxon>
        <taxon>Spiralia</taxon>
        <taxon>Lophotrochozoa</taxon>
        <taxon>Platyhelminthes</taxon>
        <taxon>Cestoda</taxon>
        <taxon>Eucestoda</taxon>
        <taxon>Diphyllobothriidea</taxon>
        <taxon>Diphyllobothriidae</taxon>
        <taxon>Dibothriocephalus</taxon>
    </lineage>
</organism>
<protein>
    <recommendedName>
        <fullName evidence="1">Reverse transcriptase domain-containing protein</fullName>
    </recommendedName>
</protein>